<dbReference type="Gene3D" id="3.10.310.10">
    <property type="entry name" value="Diaminopimelate Epimerase, Chain A, domain 1"/>
    <property type="match status" value="2"/>
</dbReference>
<dbReference type="PIRSF" id="PIRSF016184">
    <property type="entry name" value="PhzC_PhzF"/>
    <property type="match status" value="1"/>
</dbReference>
<dbReference type="GO" id="GO:0005737">
    <property type="term" value="C:cytoplasm"/>
    <property type="evidence" value="ECO:0007669"/>
    <property type="project" value="TreeGrafter"/>
</dbReference>
<feature type="non-terminal residue" evidence="3">
    <location>
        <position position="324"/>
    </location>
</feature>
<dbReference type="PANTHER" id="PTHR13774:SF32">
    <property type="entry name" value="ANTISENSE-ENHANCING SEQUENCE 1"/>
    <property type="match status" value="1"/>
</dbReference>
<feature type="region of interest" description="Disordered" evidence="2">
    <location>
        <begin position="55"/>
        <end position="76"/>
    </location>
</feature>
<name>A0A9P4J5B7_9PEZI</name>
<sequence length="324" mass="34709">LEYHTYDVFTSTIFAGNPLAVIHVPSSLPPSAVPQQTRQLLAREFNYSETVVLSLPSSTSSTSPTSSPNDASGASMEEVPTFPVQIFLVDAEVPLAGHPVIGTAVHIFTRLLPKGTTRAALQTKAGLCPITYDTDTGRVGADMPHDLHQHSWRPTAEELGAQQPALAAYLKGEGSGVEALGVDVLSLVKGMTFVYVRLPSVEALGRVGMFQPRLEPTVLDEGWREGVLMMMFYVVLGEAEEEGGRKIRTRMIEGTFEDPATGSASCGLAVLLSLKSGEGGRWEMVQAVEIGRRSEIAVKVDMSGEEVKRLELGGTAVGVMQGRV</sequence>
<evidence type="ECO:0000256" key="2">
    <source>
        <dbReference type="SAM" id="MobiDB-lite"/>
    </source>
</evidence>
<accession>A0A9P4J5B7</accession>
<keyword evidence="4" id="KW-1185">Reference proteome</keyword>
<gene>
    <name evidence="3" type="ORF">K461DRAFT_215648</name>
</gene>
<evidence type="ECO:0000313" key="4">
    <source>
        <dbReference type="Proteomes" id="UP000799439"/>
    </source>
</evidence>
<feature type="active site" evidence="1">
    <location>
        <position position="49"/>
    </location>
</feature>
<dbReference type="Proteomes" id="UP000799439">
    <property type="component" value="Unassembled WGS sequence"/>
</dbReference>
<evidence type="ECO:0000256" key="1">
    <source>
        <dbReference type="PIRSR" id="PIRSR016184-1"/>
    </source>
</evidence>
<feature type="compositionally biased region" description="Low complexity" evidence="2">
    <location>
        <begin position="55"/>
        <end position="68"/>
    </location>
</feature>
<dbReference type="EMBL" id="ML996086">
    <property type="protein sequence ID" value="KAF2152703.1"/>
    <property type="molecule type" value="Genomic_DNA"/>
</dbReference>
<reference evidence="3" key="1">
    <citation type="journal article" date="2020" name="Stud. Mycol.">
        <title>101 Dothideomycetes genomes: a test case for predicting lifestyles and emergence of pathogens.</title>
        <authorList>
            <person name="Haridas S."/>
            <person name="Albert R."/>
            <person name="Binder M."/>
            <person name="Bloem J."/>
            <person name="Labutti K."/>
            <person name="Salamov A."/>
            <person name="Andreopoulos B."/>
            <person name="Baker S."/>
            <person name="Barry K."/>
            <person name="Bills G."/>
            <person name="Bluhm B."/>
            <person name="Cannon C."/>
            <person name="Castanera R."/>
            <person name="Culley D."/>
            <person name="Daum C."/>
            <person name="Ezra D."/>
            <person name="Gonzalez J."/>
            <person name="Henrissat B."/>
            <person name="Kuo A."/>
            <person name="Liang C."/>
            <person name="Lipzen A."/>
            <person name="Lutzoni F."/>
            <person name="Magnuson J."/>
            <person name="Mondo S."/>
            <person name="Nolan M."/>
            <person name="Ohm R."/>
            <person name="Pangilinan J."/>
            <person name="Park H.-J."/>
            <person name="Ramirez L."/>
            <person name="Alfaro M."/>
            <person name="Sun H."/>
            <person name="Tritt A."/>
            <person name="Yoshinaga Y."/>
            <person name="Zwiers L.-H."/>
            <person name="Turgeon B."/>
            <person name="Goodwin S."/>
            <person name="Spatafora J."/>
            <person name="Crous P."/>
            <person name="Grigoriev I."/>
        </authorList>
    </citation>
    <scope>NUCLEOTIDE SEQUENCE</scope>
    <source>
        <strain evidence="3">CBS 260.36</strain>
    </source>
</reference>
<evidence type="ECO:0000313" key="3">
    <source>
        <dbReference type="EMBL" id="KAF2152703.1"/>
    </source>
</evidence>
<dbReference type="PANTHER" id="PTHR13774">
    <property type="entry name" value="PHENAZINE BIOSYNTHESIS PROTEIN"/>
    <property type="match status" value="1"/>
</dbReference>
<dbReference type="GO" id="GO:0016853">
    <property type="term" value="F:isomerase activity"/>
    <property type="evidence" value="ECO:0007669"/>
    <property type="project" value="TreeGrafter"/>
</dbReference>
<dbReference type="OrthoDB" id="412383at2759"/>
<organism evidence="3 4">
    <name type="scientific">Myriangium duriaei CBS 260.36</name>
    <dbReference type="NCBI Taxonomy" id="1168546"/>
    <lineage>
        <taxon>Eukaryota</taxon>
        <taxon>Fungi</taxon>
        <taxon>Dikarya</taxon>
        <taxon>Ascomycota</taxon>
        <taxon>Pezizomycotina</taxon>
        <taxon>Dothideomycetes</taxon>
        <taxon>Dothideomycetidae</taxon>
        <taxon>Myriangiales</taxon>
        <taxon>Myriangiaceae</taxon>
        <taxon>Myriangium</taxon>
    </lineage>
</organism>
<dbReference type="InterPro" id="IPR003719">
    <property type="entry name" value="Phenazine_PhzF-like"/>
</dbReference>
<protein>
    <submittedName>
        <fullName evidence="3">Diaminopimelate epimerase-like protein</fullName>
    </submittedName>
</protein>
<comment type="caution">
    <text evidence="3">The sequence shown here is derived from an EMBL/GenBank/DDBJ whole genome shotgun (WGS) entry which is preliminary data.</text>
</comment>
<feature type="non-terminal residue" evidence="3">
    <location>
        <position position="1"/>
    </location>
</feature>
<dbReference type="AlphaFoldDB" id="A0A9P4J5B7"/>
<proteinExistence type="predicted"/>
<dbReference type="Pfam" id="PF02567">
    <property type="entry name" value="PhzC-PhzF"/>
    <property type="match status" value="1"/>
</dbReference>
<dbReference type="SUPFAM" id="SSF54506">
    <property type="entry name" value="Diaminopimelate epimerase-like"/>
    <property type="match status" value="1"/>
</dbReference>